<protein>
    <submittedName>
        <fullName evidence="1">Sulfur carrier protein ThiS</fullName>
    </submittedName>
</protein>
<evidence type="ECO:0000313" key="2">
    <source>
        <dbReference type="Proteomes" id="UP000249324"/>
    </source>
</evidence>
<comment type="caution">
    <text evidence="1">The sequence shown here is derived from an EMBL/GenBank/DDBJ whole genome shotgun (WGS) entry which is preliminary data.</text>
</comment>
<reference evidence="1 2" key="1">
    <citation type="journal article" date="2021" name="BMC Genomics">
        <title>Genome-resolved metagenome and metatranscriptome analyses of thermophilic composting reveal key bacterial players and their metabolic interactions.</title>
        <authorList>
            <person name="Braga L.P.P."/>
            <person name="Pereira R.V."/>
            <person name="Martins L.F."/>
            <person name="Moura L.M.S."/>
            <person name="Sanchez F.B."/>
            <person name="Patane J.S.L."/>
            <person name="da Silva A.M."/>
            <person name="Setubal J.C."/>
        </authorList>
    </citation>
    <scope>NUCLEOTIDE SEQUENCE [LARGE SCALE GENOMIC DNA]</scope>
    <source>
        <strain evidence="1">ZC4RG45</strain>
    </source>
</reference>
<dbReference type="CDD" id="cd00565">
    <property type="entry name" value="Ubl_ThiS"/>
    <property type="match status" value="1"/>
</dbReference>
<dbReference type="Proteomes" id="UP000249324">
    <property type="component" value="Unassembled WGS sequence"/>
</dbReference>
<dbReference type="InterPro" id="IPR010035">
    <property type="entry name" value="Thi_S"/>
</dbReference>
<dbReference type="PANTHER" id="PTHR34472:SF1">
    <property type="entry name" value="SULFUR CARRIER PROTEIN THIS"/>
    <property type="match status" value="1"/>
</dbReference>
<sequence>MIEVEVNGETRQVAPETTVAALLEELGAARPGVAVAMNGHVVARSTWADTTLSDGARVEILSAVQGG</sequence>
<dbReference type="InterPro" id="IPR016155">
    <property type="entry name" value="Mopterin_synth/thiamin_S_b"/>
</dbReference>
<organism evidence="1 2">
    <name type="scientific">Thermocrispum agreste</name>
    <dbReference type="NCBI Taxonomy" id="37925"/>
    <lineage>
        <taxon>Bacteria</taxon>
        <taxon>Bacillati</taxon>
        <taxon>Actinomycetota</taxon>
        <taxon>Actinomycetes</taxon>
        <taxon>Pseudonocardiales</taxon>
        <taxon>Pseudonocardiaceae</taxon>
        <taxon>Thermocrispum</taxon>
    </lineage>
</organism>
<dbReference type="Gene3D" id="3.10.20.30">
    <property type="match status" value="1"/>
</dbReference>
<evidence type="ECO:0000313" key="1">
    <source>
        <dbReference type="EMBL" id="MFO7194166.1"/>
    </source>
</evidence>
<dbReference type="SUPFAM" id="SSF54285">
    <property type="entry name" value="MoaD/ThiS"/>
    <property type="match status" value="1"/>
</dbReference>
<accession>A0ABD6FLF2</accession>
<dbReference type="AlphaFoldDB" id="A0ABD6FLF2"/>
<dbReference type="InterPro" id="IPR012675">
    <property type="entry name" value="Beta-grasp_dom_sf"/>
</dbReference>
<proteinExistence type="predicted"/>
<dbReference type="NCBIfam" id="TIGR01683">
    <property type="entry name" value="thiS"/>
    <property type="match status" value="1"/>
</dbReference>
<dbReference type="PANTHER" id="PTHR34472">
    <property type="entry name" value="SULFUR CARRIER PROTEIN THIS"/>
    <property type="match status" value="1"/>
</dbReference>
<dbReference type="EMBL" id="QGUI02000368">
    <property type="protein sequence ID" value="MFO7194166.1"/>
    <property type="molecule type" value="Genomic_DNA"/>
</dbReference>
<name>A0ABD6FLF2_9PSEU</name>
<dbReference type="Pfam" id="PF02597">
    <property type="entry name" value="ThiS"/>
    <property type="match status" value="1"/>
</dbReference>
<dbReference type="InterPro" id="IPR003749">
    <property type="entry name" value="ThiS/MoaD-like"/>
</dbReference>
<gene>
    <name evidence="1" type="primary">thiS</name>
    <name evidence="1" type="ORF">DIU77_018140</name>
</gene>